<dbReference type="eggNOG" id="COG1434">
    <property type="taxonomic scope" value="Bacteria"/>
</dbReference>
<proteinExistence type="predicted"/>
<organism evidence="3 4">
    <name type="scientific">Planktothrix agardhii (strain NIVA-CYA 126/8)</name>
    <dbReference type="NCBI Taxonomy" id="388467"/>
    <lineage>
        <taxon>Bacteria</taxon>
        <taxon>Bacillati</taxon>
        <taxon>Cyanobacteriota</taxon>
        <taxon>Cyanophyceae</taxon>
        <taxon>Oscillatoriophycideae</taxon>
        <taxon>Oscillatoriales</taxon>
        <taxon>Microcoleaceae</taxon>
        <taxon>Planktothrix</taxon>
    </lineage>
</organism>
<dbReference type="EMBL" id="CM002803">
    <property type="protein sequence ID" value="KEI68979.1"/>
    <property type="molecule type" value="Genomic_DNA"/>
</dbReference>
<evidence type="ECO:0000256" key="1">
    <source>
        <dbReference type="SAM" id="Phobius"/>
    </source>
</evidence>
<dbReference type="GO" id="GO:0000270">
    <property type="term" value="P:peptidoglycan metabolic process"/>
    <property type="evidence" value="ECO:0007669"/>
    <property type="project" value="TreeGrafter"/>
</dbReference>
<accession>A0A073CL09</accession>
<evidence type="ECO:0000259" key="2">
    <source>
        <dbReference type="Pfam" id="PF02698"/>
    </source>
</evidence>
<keyword evidence="1" id="KW-0812">Transmembrane</keyword>
<feature type="transmembrane region" description="Helical" evidence="1">
    <location>
        <begin position="97"/>
        <end position="118"/>
    </location>
</feature>
<feature type="transmembrane region" description="Helical" evidence="1">
    <location>
        <begin position="6"/>
        <end position="25"/>
    </location>
</feature>
<dbReference type="GeneID" id="77290344"/>
<sequence>MFVILTRILFLLLVAAIIFKAWEILGSKNNGLINRLLFILVLVLILVALFFPDSQVGSVVLGILSILFRPLGFSILLLLIASIFIKNGKIDKPGPGLILIALLILIVASTPVFANWLAQQVEKVALKTVQTDLCCGERAGAIVLLGRGTTEPKLPYRKQIQLTDTGDRIPYSAQLFRQDRGPFIIVSAGPRNQLVNPLVEANDVKQLLVYMGIPPDRIILETHGGTTHNNAVEIYRIMQNHNLGRTIILVTSALEMRRASLAFARIGFKVIPAPTNFYTFVHQTKYLRHITGADFAPSAEALLLTTRVLNEYFLTFYYFIRGWLAPTI</sequence>
<dbReference type="InterPro" id="IPR051599">
    <property type="entry name" value="Cell_Envelope_Assoc"/>
</dbReference>
<dbReference type="PANTHER" id="PTHR30336">
    <property type="entry name" value="INNER MEMBRANE PROTEIN, PROBABLE PERMEASE"/>
    <property type="match status" value="1"/>
</dbReference>
<dbReference type="Pfam" id="PF02698">
    <property type="entry name" value="DUF218"/>
    <property type="match status" value="1"/>
</dbReference>
<dbReference type="GO" id="GO:0005886">
    <property type="term" value="C:plasma membrane"/>
    <property type="evidence" value="ECO:0007669"/>
    <property type="project" value="TreeGrafter"/>
</dbReference>
<protein>
    <recommendedName>
        <fullName evidence="2">DUF218 domain-containing protein</fullName>
    </recommendedName>
</protein>
<dbReference type="InterPro" id="IPR014729">
    <property type="entry name" value="Rossmann-like_a/b/a_fold"/>
</dbReference>
<dbReference type="Gene3D" id="3.40.50.620">
    <property type="entry name" value="HUPs"/>
    <property type="match status" value="1"/>
</dbReference>
<dbReference type="PANTHER" id="PTHR30336:SF4">
    <property type="entry name" value="ENVELOPE BIOGENESIS FACTOR ELYC"/>
    <property type="match status" value="1"/>
</dbReference>
<dbReference type="CDD" id="cd06259">
    <property type="entry name" value="YdcF-like"/>
    <property type="match status" value="1"/>
</dbReference>
<dbReference type="RefSeq" id="WP_042156528.1">
    <property type="nucleotide sequence ID" value="NZ_CM002803.1"/>
</dbReference>
<dbReference type="STRING" id="388467.A19Y_4301"/>
<feature type="transmembrane region" description="Helical" evidence="1">
    <location>
        <begin position="63"/>
        <end position="85"/>
    </location>
</feature>
<gene>
    <name evidence="3" type="ORF">A19Y_4301</name>
</gene>
<name>A0A073CL09_PLAA1</name>
<keyword evidence="4" id="KW-1185">Reference proteome</keyword>
<keyword evidence="1" id="KW-1133">Transmembrane helix</keyword>
<dbReference type="HOGENOM" id="CLU_053514_1_0_3"/>
<dbReference type="GO" id="GO:0043164">
    <property type="term" value="P:Gram-negative-bacterium-type cell wall biogenesis"/>
    <property type="evidence" value="ECO:0007669"/>
    <property type="project" value="TreeGrafter"/>
</dbReference>
<dbReference type="InterPro" id="IPR003848">
    <property type="entry name" value="DUF218"/>
</dbReference>
<evidence type="ECO:0000313" key="3">
    <source>
        <dbReference type="EMBL" id="KEI68979.1"/>
    </source>
</evidence>
<dbReference type="PATRIC" id="fig|388467.6.peg.4239"/>
<reference evidence="3 4" key="1">
    <citation type="journal article" date="2014" name="Appl. Environ. Microbiol.">
        <title>Elucidation of insertion elements encoded on plasmids and in vitro construction of shuttle vectors from the toxic cyanobacterium Planktothrix.</title>
        <authorList>
            <person name="Christiansen G."/>
            <person name="Goesmann A."/>
            <person name="Kurmayer R."/>
        </authorList>
    </citation>
    <scope>NUCLEOTIDE SEQUENCE [LARGE SCALE GENOMIC DNA]</scope>
    <source>
        <strain evidence="3 4">NIVA-CYA 126/8</strain>
    </source>
</reference>
<dbReference type="AlphaFoldDB" id="A0A073CL09"/>
<evidence type="ECO:0000313" key="4">
    <source>
        <dbReference type="Proteomes" id="UP000027395"/>
    </source>
</evidence>
<feature type="transmembrane region" description="Helical" evidence="1">
    <location>
        <begin position="32"/>
        <end position="51"/>
    </location>
</feature>
<dbReference type="Proteomes" id="UP000027395">
    <property type="component" value="Chromosome"/>
</dbReference>
<feature type="domain" description="DUF218" evidence="2">
    <location>
        <begin position="141"/>
        <end position="313"/>
    </location>
</feature>
<keyword evidence="1" id="KW-0472">Membrane</keyword>